<proteinExistence type="predicted"/>
<reference evidence="10" key="1">
    <citation type="submission" date="2020-11" db="EMBL/GenBank/DDBJ databases">
        <authorList>
            <person name="Tran Van P."/>
        </authorList>
    </citation>
    <scope>NUCLEOTIDE SEQUENCE</scope>
</reference>
<comment type="subcellular location">
    <subcellularLocation>
        <location evidence="1">Nucleus</location>
    </subcellularLocation>
</comment>
<dbReference type="Proteomes" id="UP000728032">
    <property type="component" value="Unassembled WGS sequence"/>
</dbReference>
<organism evidence="10">
    <name type="scientific">Oppiella nova</name>
    <dbReference type="NCBI Taxonomy" id="334625"/>
    <lineage>
        <taxon>Eukaryota</taxon>
        <taxon>Metazoa</taxon>
        <taxon>Ecdysozoa</taxon>
        <taxon>Arthropoda</taxon>
        <taxon>Chelicerata</taxon>
        <taxon>Arachnida</taxon>
        <taxon>Acari</taxon>
        <taxon>Acariformes</taxon>
        <taxon>Sarcoptiformes</taxon>
        <taxon>Oribatida</taxon>
        <taxon>Brachypylina</taxon>
        <taxon>Oppioidea</taxon>
        <taxon>Oppiidae</taxon>
        <taxon>Oppiella</taxon>
    </lineage>
</organism>
<evidence type="ECO:0000313" key="11">
    <source>
        <dbReference type="Proteomes" id="UP000728032"/>
    </source>
</evidence>
<dbReference type="PANTHER" id="PTHR10880:SF15">
    <property type="entry name" value="MSL COMPLEX SUBUNIT 3"/>
    <property type="match status" value="1"/>
</dbReference>
<evidence type="ECO:0000256" key="6">
    <source>
        <dbReference type="ARBA" id="ARBA00069454"/>
    </source>
</evidence>
<dbReference type="InterPro" id="IPR008676">
    <property type="entry name" value="MRG"/>
</dbReference>
<sequence>MVSKRKIRFNFLENEKVLCYEPDPKKAKVLYESKVLSCCVGKDGLGRKCAKYLVHFYGWNSSWDRLVMECDIVKDNPQNRSLQRCLAEKAAIALKGKKLKLNKIPAIIKEIVVNTNNTDTNGTHLTDNDTNTSDEDPELTQEDSDRHSTVSSDDLNSWMSCRTSVRTSVSNDCNTMSVMSESNTYDESDSQSLICCLTTELKAILDKDFARCVIERSLYELPVQPNVSQIIDEFALNNNICLTTDPNAAITEENESQIVSEFKSSLEIYFSALIENHFLFYNEEERQQLRQMQVHCKHSFDANQTYGFIHLLRFLIAVPEFLLNSAITKKQLKIIVTLIKHFVDYLNKKRDVFM</sequence>
<dbReference type="PROSITE" id="PS51640">
    <property type="entry name" value="MRG"/>
    <property type="match status" value="1"/>
</dbReference>
<protein>
    <recommendedName>
        <fullName evidence="6">Protein male-specific lethal-3</fullName>
    </recommendedName>
</protein>
<keyword evidence="11" id="KW-1185">Reference proteome</keyword>
<name>A0A7R9LDA8_9ACAR</name>
<evidence type="ECO:0000256" key="3">
    <source>
        <dbReference type="ARBA" id="ARBA00023015"/>
    </source>
</evidence>
<dbReference type="InterPro" id="IPR053820">
    <property type="entry name" value="MSL3_chromo-like"/>
</dbReference>
<dbReference type="Gene3D" id="2.30.30.140">
    <property type="match status" value="1"/>
</dbReference>
<feature type="region of interest" description="Disordered" evidence="7">
    <location>
        <begin position="118"/>
        <end position="153"/>
    </location>
</feature>
<feature type="domain" description="MSL3 chromodomain-like" evidence="9">
    <location>
        <begin position="11"/>
        <end position="88"/>
    </location>
</feature>
<dbReference type="GO" id="GO:0006355">
    <property type="term" value="P:regulation of DNA-templated transcription"/>
    <property type="evidence" value="ECO:0007669"/>
    <property type="project" value="InterPro"/>
</dbReference>
<evidence type="ECO:0000259" key="9">
    <source>
        <dbReference type="Pfam" id="PF22732"/>
    </source>
</evidence>
<feature type="compositionally biased region" description="Acidic residues" evidence="7">
    <location>
        <begin position="132"/>
        <end position="142"/>
    </location>
</feature>
<dbReference type="AlphaFoldDB" id="A0A7R9LDA8"/>
<feature type="domain" description="MRG" evidence="8">
    <location>
        <begin position="187"/>
        <end position="351"/>
    </location>
</feature>
<dbReference type="InterPro" id="IPR038217">
    <property type="entry name" value="MRG_C_sf"/>
</dbReference>
<evidence type="ECO:0000259" key="8">
    <source>
        <dbReference type="Pfam" id="PF05712"/>
    </source>
</evidence>
<dbReference type="OrthoDB" id="10044771at2759"/>
<dbReference type="GO" id="GO:0072487">
    <property type="term" value="C:MSL complex"/>
    <property type="evidence" value="ECO:0007669"/>
    <property type="project" value="TreeGrafter"/>
</dbReference>
<dbReference type="Pfam" id="PF05712">
    <property type="entry name" value="MRG"/>
    <property type="match status" value="1"/>
</dbReference>
<accession>A0A7R9LDA8</accession>
<evidence type="ECO:0000256" key="4">
    <source>
        <dbReference type="ARBA" id="ARBA00023163"/>
    </source>
</evidence>
<gene>
    <name evidence="10" type="ORF">ONB1V03_LOCUS1423</name>
</gene>
<keyword evidence="4" id="KW-0804">Transcription</keyword>
<evidence type="ECO:0000256" key="1">
    <source>
        <dbReference type="ARBA" id="ARBA00004123"/>
    </source>
</evidence>
<keyword evidence="3" id="KW-0805">Transcription regulation</keyword>
<evidence type="ECO:0000256" key="7">
    <source>
        <dbReference type="SAM" id="MobiDB-lite"/>
    </source>
</evidence>
<dbReference type="InterPro" id="IPR026541">
    <property type="entry name" value="MRG_dom"/>
</dbReference>
<dbReference type="EMBL" id="OC915073">
    <property type="protein sequence ID" value="CAD7638493.1"/>
    <property type="molecule type" value="Genomic_DNA"/>
</dbReference>
<dbReference type="FunFam" id="2.30.30.140:FF:000042">
    <property type="entry name" value="male-specific lethal 3 homolog"/>
    <property type="match status" value="1"/>
</dbReference>
<keyword evidence="5" id="KW-0539">Nucleus</keyword>
<evidence type="ECO:0000313" key="10">
    <source>
        <dbReference type="EMBL" id="CAD7638493.1"/>
    </source>
</evidence>
<evidence type="ECO:0000256" key="5">
    <source>
        <dbReference type="ARBA" id="ARBA00023242"/>
    </source>
</evidence>
<dbReference type="SUPFAM" id="SSF54160">
    <property type="entry name" value="Chromo domain-like"/>
    <property type="match status" value="1"/>
</dbReference>
<dbReference type="Gene3D" id="1.10.274.30">
    <property type="entry name" value="MRG domain"/>
    <property type="match status" value="1"/>
</dbReference>
<dbReference type="PANTHER" id="PTHR10880">
    <property type="entry name" value="MORTALITY FACTOR 4-LIKE PROTEIN"/>
    <property type="match status" value="1"/>
</dbReference>
<dbReference type="EMBL" id="CAJPVJ010000248">
    <property type="protein sequence ID" value="CAG2161822.1"/>
    <property type="molecule type" value="Genomic_DNA"/>
</dbReference>
<dbReference type="InterPro" id="IPR016197">
    <property type="entry name" value="Chromo-like_dom_sf"/>
</dbReference>
<dbReference type="Pfam" id="PF22732">
    <property type="entry name" value="MSL3_chromo-like"/>
    <property type="match status" value="1"/>
</dbReference>
<dbReference type="GO" id="GO:0005634">
    <property type="term" value="C:nucleus"/>
    <property type="evidence" value="ECO:0007669"/>
    <property type="project" value="UniProtKB-SubCell"/>
</dbReference>
<dbReference type="GO" id="GO:0006325">
    <property type="term" value="P:chromatin organization"/>
    <property type="evidence" value="ECO:0007669"/>
    <property type="project" value="UniProtKB-KW"/>
</dbReference>
<dbReference type="GO" id="GO:0035267">
    <property type="term" value="C:NuA4 histone acetyltransferase complex"/>
    <property type="evidence" value="ECO:0007669"/>
    <property type="project" value="TreeGrafter"/>
</dbReference>
<keyword evidence="2" id="KW-0156">Chromatin regulator</keyword>
<feature type="compositionally biased region" description="Low complexity" evidence="7">
    <location>
        <begin position="118"/>
        <end position="131"/>
    </location>
</feature>
<evidence type="ECO:0000256" key="2">
    <source>
        <dbReference type="ARBA" id="ARBA00022853"/>
    </source>
</evidence>